<evidence type="ECO:0000256" key="4">
    <source>
        <dbReference type="ARBA" id="ARBA00022475"/>
    </source>
</evidence>
<name>A0A5C4NLM5_9RHOB</name>
<keyword evidence="5" id="KW-0762">Sugar transport</keyword>
<evidence type="ECO:0000256" key="8">
    <source>
        <dbReference type="ARBA" id="ARBA00022989"/>
    </source>
</evidence>
<feature type="transmembrane region" description="Helical" evidence="11">
    <location>
        <begin position="62"/>
        <end position="83"/>
    </location>
</feature>
<dbReference type="GO" id="GO:0015920">
    <property type="term" value="P:lipopolysaccharide transport"/>
    <property type="evidence" value="ECO:0007669"/>
    <property type="project" value="TreeGrafter"/>
</dbReference>
<evidence type="ECO:0000313" key="13">
    <source>
        <dbReference type="EMBL" id="TNC75012.1"/>
    </source>
</evidence>
<feature type="transmembrane region" description="Helical" evidence="11">
    <location>
        <begin position="140"/>
        <end position="165"/>
    </location>
</feature>
<dbReference type="GO" id="GO:0043190">
    <property type="term" value="C:ATP-binding cassette (ABC) transporter complex"/>
    <property type="evidence" value="ECO:0007669"/>
    <property type="project" value="InterPro"/>
</dbReference>
<accession>A0A5C4NLM5</accession>
<evidence type="ECO:0000259" key="12">
    <source>
        <dbReference type="PROSITE" id="PS51012"/>
    </source>
</evidence>
<feature type="domain" description="ABC transmembrane type-2" evidence="12">
    <location>
        <begin position="26"/>
        <end position="248"/>
    </location>
</feature>
<evidence type="ECO:0000256" key="6">
    <source>
        <dbReference type="ARBA" id="ARBA00022692"/>
    </source>
</evidence>
<keyword evidence="7" id="KW-0972">Capsule biogenesis/degradation</keyword>
<evidence type="ECO:0000256" key="1">
    <source>
        <dbReference type="ARBA" id="ARBA00004651"/>
    </source>
</evidence>
<dbReference type="GO" id="GO:0015774">
    <property type="term" value="P:polysaccharide transport"/>
    <property type="evidence" value="ECO:0007669"/>
    <property type="project" value="UniProtKB-KW"/>
</dbReference>
<keyword evidence="8 11" id="KW-1133">Transmembrane helix</keyword>
<feature type="transmembrane region" description="Helical" evidence="11">
    <location>
        <begin position="28"/>
        <end position="50"/>
    </location>
</feature>
<comment type="subcellular location">
    <subcellularLocation>
        <location evidence="11">Cell inner membrane</location>
        <topology evidence="11">Multi-pass membrane protein</topology>
    </subcellularLocation>
    <subcellularLocation>
        <location evidence="1">Cell membrane</location>
        <topology evidence="1">Multi-pass membrane protein</topology>
    </subcellularLocation>
</comment>
<evidence type="ECO:0000313" key="14">
    <source>
        <dbReference type="Proteomes" id="UP000305709"/>
    </source>
</evidence>
<dbReference type="PROSITE" id="PS51012">
    <property type="entry name" value="ABC_TM2"/>
    <property type="match status" value="1"/>
</dbReference>
<organism evidence="13 14">
    <name type="scientific">Rubellimicrobium roseum</name>
    <dbReference type="NCBI Taxonomy" id="687525"/>
    <lineage>
        <taxon>Bacteria</taxon>
        <taxon>Pseudomonadati</taxon>
        <taxon>Pseudomonadota</taxon>
        <taxon>Alphaproteobacteria</taxon>
        <taxon>Rhodobacterales</taxon>
        <taxon>Roseobacteraceae</taxon>
        <taxon>Rubellimicrobium</taxon>
    </lineage>
</organism>
<keyword evidence="4 11" id="KW-1003">Cell membrane</keyword>
<keyword evidence="6 11" id="KW-0812">Transmembrane</keyword>
<dbReference type="PANTHER" id="PTHR30413">
    <property type="entry name" value="INNER MEMBRANE TRANSPORT PERMEASE"/>
    <property type="match status" value="1"/>
</dbReference>
<keyword evidence="14" id="KW-1185">Reference proteome</keyword>
<evidence type="ECO:0000256" key="5">
    <source>
        <dbReference type="ARBA" id="ARBA00022597"/>
    </source>
</evidence>
<dbReference type="AlphaFoldDB" id="A0A5C4NLM5"/>
<dbReference type="InterPro" id="IPR047817">
    <property type="entry name" value="ABC2_TM_bact-type"/>
</dbReference>
<dbReference type="OrthoDB" id="8479094at2"/>
<dbReference type="GO" id="GO:0140359">
    <property type="term" value="F:ABC-type transporter activity"/>
    <property type="evidence" value="ECO:0007669"/>
    <property type="project" value="InterPro"/>
</dbReference>
<comment type="caution">
    <text evidence="13">The sequence shown here is derived from an EMBL/GenBank/DDBJ whole genome shotgun (WGS) entry which is preliminary data.</text>
</comment>
<dbReference type="EMBL" id="VDFV01000001">
    <property type="protein sequence ID" value="TNC75012.1"/>
    <property type="molecule type" value="Genomic_DNA"/>
</dbReference>
<dbReference type="InterPro" id="IPR000412">
    <property type="entry name" value="ABC_2_transport"/>
</dbReference>
<feature type="transmembrane region" description="Helical" evidence="11">
    <location>
        <begin position="171"/>
        <end position="189"/>
    </location>
</feature>
<keyword evidence="10 11" id="KW-0472">Membrane</keyword>
<evidence type="ECO:0000256" key="7">
    <source>
        <dbReference type="ARBA" id="ARBA00022903"/>
    </source>
</evidence>
<dbReference type="InterPro" id="IPR013525">
    <property type="entry name" value="ABC2_TM"/>
</dbReference>
<evidence type="ECO:0000256" key="2">
    <source>
        <dbReference type="ARBA" id="ARBA00007783"/>
    </source>
</evidence>
<dbReference type="Pfam" id="PF01061">
    <property type="entry name" value="ABC2_membrane"/>
    <property type="match status" value="1"/>
</dbReference>
<protein>
    <recommendedName>
        <fullName evidence="11">Transport permease protein</fullName>
    </recommendedName>
</protein>
<gene>
    <name evidence="13" type="ORF">FHG71_01055</name>
</gene>
<evidence type="ECO:0000256" key="3">
    <source>
        <dbReference type="ARBA" id="ARBA00022448"/>
    </source>
</evidence>
<evidence type="ECO:0000256" key="11">
    <source>
        <dbReference type="RuleBase" id="RU361157"/>
    </source>
</evidence>
<keyword evidence="9" id="KW-0625">Polysaccharide transport</keyword>
<dbReference type="PRINTS" id="PR00164">
    <property type="entry name" value="ABC2TRNSPORT"/>
</dbReference>
<dbReference type="Proteomes" id="UP000305709">
    <property type="component" value="Unassembled WGS sequence"/>
</dbReference>
<comment type="similarity">
    <text evidence="2 11">Belongs to the ABC-2 integral membrane protein family.</text>
</comment>
<sequence>MRFATPRVITALMLREMTTTYGRKPGGYIWSILEPVAGIALMSWIFTAAGARHPGLGTNFPIFYATGLLPLFAYLHLNSRVMLALSYSRQLLAYPRVTVTDALAARFLVGLITELLVAYIVLAGILMLMDTGTHLILHHVVLGFAMAAALAAGTGVLNCFLNHVFPVWGSVWGLFMRPMIFVSGALILLDALPQEWQRWLVWNPLVHIIAEVRKGFYHGYTPAYVSPAFVFGIALVCGVVGLLLVWRTHRDLLEN</sequence>
<reference evidence="13 14" key="1">
    <citation type="submission" date="2019-06" db="EMBL/GenBank/DDBJ databases">
        <authorList>
            <person name="Jiang L."/>
        </authorList>
    </citation>
    <scope>NUCLEOTIDE SEQUENCE [LARGE SCALE GENOMIC DNA]</scope>
    <source>
        <strain evidence="13 14">YIM 48858</strain>
    </source>
</reference>
<evidence type="ECO:0000256" key="10">
    <source>
        <dbReference type="ARBA" id="ARBA00023136"/>
    </source>
</evidence>
<feature type="transmembrane region" description="Helical" evidence="11">
    <location>
        <begin position="103"/>
        <end position="128"/>
    </location>
</feature>
<proteinExistence type="inferred from homology"/>
<feature type="transmembrane region" description="Helical" evidence="11">
    <location>
        <begin position="223"/>
        <end position="246"/>
    </location>
</feature>
<keyword evidence="3 11" id="KW-0813">Transport</keyword>
<dbReference type="PANTHER" id="PTHR30413:SF10">
    <property type="entry name" value="CAPSULE POLYSACCHARIDE EXPORT INNER-MEMBRANE PROTEIN CTRC"/>
    <property type="match status" value="1"/>
</dbReference>
<evidence type="ECO:0000256" key="9">
    <source>
        <dbReference type="ARBA" id="ARBA00023047"/>
    </source>
</evidence>